<dbReference type="STRING" id="684552.SAMN04489719_2477"/>
<dbReference type="Proteomes" id="UP000199649">
    <property type="component" value="Chromosome I"/>
</dbReference>
<sequence>MPGHRIRSYRPAMHTNQPARIGAILTALLLTTGCAASGSAPGAVPSPSAAPPADPSPVALRLGFVAGLADAEVEALQDALPAATDGRVTIDVASEFDSQALGVEQRIVRGVADGAIDLGLVGARAFRELGVRDFDALIAPMVLDSVEAQRAVLASDLPDAMLAGVEPLGVEGLAVLAGPIRRPIADAPLHTLADFDGISFYSWHGDINAMSIEALGAVNVDASPSERNARIADGSIRAYENSLAFLARNADWRARTMTVDLGLWPSTAVLIADGDALEALGEDREAVLRAIAAVADDALDRADDEQALAAEACSAGASLALAGDDAVREIERAFEPVLGALRADAVVADHLDAIATLTDGIEAARIDIATCEDAAAPATPDPASSPEPGAGPGSAGPDAAAAGLDGTYAVEWEVADLAAALGGDDNPESAEVARGNAGELRLTLDRGRYDLLHVPSGDSCPGTYAIDGDRLVMTATSRPSEWHCGAGLGEVAVDAAWAVEGDRLTLTDWRVPQPFSMLGFNAVLLGTLPLERVGAE</sequence>
<dbReference type="EMBL" id="LT629734">
    <property type="protein sequence ID" value="SDS50595.1"/>
    <property type="molecule type" value="Genomic_DNA"/>
</dbReference>
<dbReference type="GO" id="GO:0055085">
    <property type="term" value="P:transmembrane transport"/>
    <property type="evidence" value="ECO:0007669"/>
    <property type="project" value="InterPro"/>
</dbReference>
<organism evidence="3 4">
    <name type="scientific">Agrococcus carbonis</name>
    <dbReference type="NCBI Taxonomy" id="684552"/>
    <lineage>
        <taxon>Bacteria</taxon>
        <taxon>Bacillati</taxon>
        <taxon>Actinomycetota</taxon>
        <taxon>Actinomycetes</taxon>
        <taxon>Micrococcales</taxon>
        <taxon>Microbacteriaceae</taxon>
        <taxon>Agrococcus</taxon>
    </lineage>
</organism>
<gene>
    <name evidence="3" type="ORF">SAMN04489719_2477</name>
</gene>
<dbReference type="PANTHER" id="PTHR33376">
    <property type="match status" value="1"/>
</dbReference>
<dbReference type="GO" id="GO:0030246">
    <property type="term" value="F:carbohydrate binding"/>
    <property type="evidence" value="ECO:0007669"/>
    <property type="project" value="TreeGrafter"/>
</dbReference>
<dbReference type="PROSITE" id="PS51257">
    <property type="entry name" value="PROKAR_LIPOPROTEIN"/>
    <property type="match status" value="1"/>
</dbReference>
<evidence type="ECO:0000256" key="1">
    <source>
        <dbReference type="ARBA" id="ARBA00022729"/>
    </source>
</evidence>
<keyword evidence="1" id="KW-0732">Signal</keyword>
<dbReference type="NCBIfam" id="NF037995">
    <property type="entry name" value="TRAP_S1"/>
    <property type="match status" value="1"/>
</dbReference>
<dbReference type="PANTHER" id="PTHR33376:SF2">
    <property type="entry name" value="DICARBOXYLATE-BINDING PERIPLASMIC PROTEIN"/>
    <property type="match status" value="1"/>
</dbReference>
<evidence type="ECO:0000313" key="4">
    <source>
        <dbReference type="Proteomes" id="UP000199649"/>
    </source>
</evidence>
<name>A0A1H1SRP4_9MICO</name>
<feature type="region of interest" description="Disordered" evidence="2">
    <location>
        <begin position="374"/>
        <end position="401"/>
    </location>
</feature>
<dbReference type="AlphaFoldDB" id="A0A1H1SRP4"/>
<dbReference type="Pfam" id="PF03480">
    <property type="entry name" value="DctP"/>
    <property type="match status" value="1"/>
</dbReference>
<keyword evidence="4" id="KW-1185">Reference proteome</keyword>
<reference evidence="4" key="1">
    <citation type="submission" date="2016-10" db="EMBL/GenBank/DDBJ databases">
        <authorList>
            <person name="Varghese N."/>
            <person name="Submissions S."/>
        </authorList>
    </citation>
    <scope>NUCLEOTIDE SEQUENCE [LARGE SCALE GENOMIC DNA]</scope>
    <source>
        <strain evidence="4">DSM 22965</strain>
    </source>
</reference>
<accession>A0A1H1SRP4</accession>
<proteinExistence type="predicted"/>
<protein>
    <submittedName>
        <fullName evidence="3">TRAP-type C4-dicarboxylate transport system, substrate-binding protein</fullName>
    </submittedName>
</protein>
<dbReference type="Gene3D" id="3.40.190.170">
    <property type="entry name" value="Bacterial extracellular solute-binding protein, family 7"/>
    <property type="match status" value="1"/>
</dbReference>
<dbReference type="InterPro" id="IPR018389">
    <property type="entry name" value="DctP_fam"/>
</dbReference>
<evidence type="ECO:0000256" key="2">
    <source>
        <dbReference type="SAM" id="MobiDB-lite"/>
    </source>
</evidence>
<evidence type="ECO:0000313" key="3">
    <source>
        <dbReference type="EMBL" id="SDS50595.1"/>
    </source>
</evidence>
<dbReference type="InterPro" id="IPR038404">
    <property type="entry name" value="TRAP_DctP_sf"/>
</dbReference>